<dbReference type="OrthoDB" id="3260503at2"/>
<feature type="compositionally biased region" description="Basic and acidic residues" evidence="1">
    <location>
        <begin position="297"/>
        <end position="306"/>
    </location>
</feature>
<dbReference type="AlphaFoldDB" id="A0A3S4VEQ6"/>
<sequence>MVVLLVLLGAFLYWVAAGLDPRLGPGNAGAQDVAKAAVKHLSSNSHIQSARTTYAGADSGTGSVAEVEAHIKTDTTVDNLADILPSTCRTAQKHSIWGAITVGITFTGNLQGTDINTYFSCRDSDGSGGSDTTLSDKVRRDLALAGQASTITREGENSALQADYGQVTTTPTTLTQPGTPNSSRTFTLNGWKVTSTSNKEGQFPNTVAFEQVIAAASQASTTGTIDLDNDTLSVTGLVTDDTKSLTPETAAPVVHAVADCHAANLTTLQLNDKVQRGLSSDNDRWLSFTCNNGTWTPKHESSRGQDEAAILQKATEL</sequence>
<proteinExistence type="predicted"/>
<gene>
    <name evidence="2" type="ORF">NCTC10951_01875</name>
</gene>
<organism evidence="2 3">
    <name type="scientific">Actinomyces viscosus</name>
    <dbReference type="NCBI Taxonomy" id="1656"/>
    <lineage>
        <taxon>Bacteria</taxon>
        <taxon>Bacillati</taxon>
        <taxon>Actinomycetota</taxon>
        <taxon>Actinomycetes</taxon>
        <taxon>Actinomycetales</taxon>
        <taxon>Actinomycetaceae</taxon>
        <taxon>Actinomyces</taxon>
    </lineage>
</organism>
<dbReference type="KEGG" id="avc:NCTC10951_01875"/>
<evidence type="ECO:0000313" key="2">
    <source>
        <dbReference type="EMBL" id="VEI16817.1"/>
    </source>
</evidence>
<dbReference type="Proteomes" id="UP000268658">
    <property type="component" value="Chromosome"/>
</dbReference>
<evidence type="ECO:0000256" key="1">
    <source>
        <dbReference type="SAM" id="MobiDB-lite"/>
    </source>
</evidence>
<feature type="region of interest" description="Disordered" evidence="1">
    <location>
        <begin position="296"/>
        <end position="317"/>
    </location>
</feature>
<dbReference type="RefSeq" id="WP_126415417.1">
    <property type="nucleotide sequence ID" value="NZ_JASPER010000035.1"/>
</dbReference>
<reference evidence="2 3" key="1">
    <citation type="submission" date="2018-12" db="EMBL/GenBank/DDBJ databases">
        <authorList>
            <consortium name="Pathogen Informatics"/>
        </authorList>
    </citation>
    <scope>NUCLEOTIDE SEQUENCE [LARGE SCALE GENOMIC DNA]</scope>
    <source>
        <strain evidence="2 3">NCTC10951</strain>
    </source>
</reference>
<evidence type="ECO:0000313" key="3">
    <source>
        <dbReference type="Proteomes" id="UP000268658"/>
    </source>
</evidence>
<accession>A0A3S4VEQ6</accession>
<protein>
    <submittedName>
        <fullName evidence="2">Uncharacterized protein</fullName>
    </submittedName>
</protein>
<name>A0A3S4VEQ6_ACTVI</name>
<dbReference type="EMBL" id="LR134477">
    <property type="protein sequence ID" value="VEI16817.1"/>
    <property type="molecule type" value="Genomic_DNA"/>
</dbReference>